<dbReference type="GO" id="GO:0050178">
    <property type="term" value="F:phenylpyruvate tautomerase activity"/>
    <property type="evidence" value="ECO:0007669"/>
    <property type="project" value="UniProtKB-EC"/>
</dbReference>
<dbReference type="SUPFAM" id="SSF55331">
    <property type="entry name" value="Tautomerase/MIF"/>
    <property type="match status" value="1"/>
</dbReference>
<evidence type="ECO:0000256" key="2">
    <source>
        <dbReference type="ARBA" id="ARBA00005851"/>
    </source>
</evidence>
<evidence type="ECO:0000256" key="7">
    <source>
        <dbReference type="ARBA" id="ARBA00036823"/>
    </source>
</evidence>
<dbReference type="PANTHER" id="PTHR11954:SF6">
    <property type="entry name" value="MACROPHAGE MIGRATION INHIBITORY FACTOR"/>
    <property type="match status" value="1"/>
</dbReference>
<evidence type="ECO:0000256" key="6">
    <source>
        <dbReference type="ARBA" id="ARBA00036735"/>
    </source>
</evidence>
<reference evidence="14 15" key="2">
    <citation type="journal article" date="2014" name="J. Gen. Appl. Microbiol.">
        <title>The early diverging ascomycetous budding yeast Saitoella complicata has three histone deacetylases belonging to the Clr6, Hos2, and Rpd3 lineages.</title>
        <authorList>
            <person name="Nishida H."/>
            <person name="Matsumoto T."/>
            <person name="Kondo S."/>
            <person name="Hamamoto M."/>
            <person name="Yoshikawa H."/>
        </authorList>
    </citation>
    <scope>NUCLEOTIDE SEQUENCE [LARGE SCALE GENOMIC DNA]</scope>
    <source>
        <strain evidence="14 15">NRRL Y-17804</strain>
    </source>
</reference>
<accession>A0A0E9NQ68</accession>
<feature type="compositionally biased region" description="Low complexity" evidence="13">
    <location>
        <begin position="126"/>
        <end position="140"/>
    </location>
</feature>
<evidence type="ECO:0000256" key="10">
    <source>
        <dbReference type="ARBA" id="ARBA00041631"/>
    </source>
</evidence>
<evidence type="ECO:0000313" key="14">
    <source>
        <dbReference type="EMBL" id="GAO51984.1"/>
    </source>
</evidence>
<gene>
    <name evidence="14" type="ORF">G7K_6072-t1</name>
</gene>
<feature type="compositionally biased region" description="Basic and acidic residues" evidence="13">
    <location>
        <begin position="142"/>
        <end position="157"/>
    </location>
</feature>
<dbReference type="STRING" id="698492.A0A0E9NQ68"/>
<dbReference type="Proteomes" id="UP000033140">
    <property type="component" value="Unassembled WGS sequence"/>
</dbReference>
<name>A0A0E9NQ68_SAICN</name>
<evidence type="ECO:0000256" key="8">
    <source>
        <dbReference type="ARBA" id="ARBA00038932"/>
    </source>
</evidence>
<proteinExistence type="inferred from homology"/>
<keyword evidence="3" id="KW-0202">Cytokine</keyword>
<protein>
    <recommendedName>
        <fullName evidence="12">L-dopachrome isomerase</fullName>
        <ecNumber evidence="9">5.3.2.1</ecNumber>
        <ecNumber evidence="8">5.3.3.12</ecNumber>
    </recommendedName>
    <alternativeName>
        <fullName evidence="10">L-dopachrome tautomerase</fullName>
    </alternativeName>
    <alternativeName>
        <fullName evidence="11">Phenylpyruvate tautomerase</fullName>
    </alternativeName>
</protein>
<evidence type="ECO:0000256" key="9">
    <source>
        <dbReference type="ARBA" id="ARBA00039086"/>
    </source>
</evidence>
<evidence type="ECO:0000256" key="3">
    <source>
        <dbReference type="ARBA" id="ARBA00022514"/>
    </source>
</evidence>
<reference evidence="14 15" key="1">
    <citation type="journal article" date="2011" name="J. Gen. Appl. Microbiol.">
        <title>Draft genome sequencing of the enigmatic yeast Saitoella complicata.</title>
        <authorList>
            <person name="Nishida H."/>
            <person name="Hamamoto M."/>
            <person name="Sugiyama J."/>
        </authorList>
    </citation>
    <scope>NUCLEOTIDE SEQUENCE [LARGE SCALE GENOMIC DNA]</scope>
    <source>
        <strain evidence="14 15">NRRL Y-17804</strain>
    </source>
</reference>
<comment type="similarity">
    <text evidence="2">Belongs to the MIF family.</text>
</comment>
<feature type="compositionally biased region" description="Basic and acidic residues" evidence="13">
    <location>
        <begin position="80"/>
        <end position="91"/>
    </location>
</feature>
<dbReference type="EC" id="5.3.2.1" evidence="9"/>
<feature type="compositionally biased region" description="Polar residues" evidence="13">
    <location>
        <begin position="98"/>
        <end position="124"/>
    </location>
</feature>
<organism evidence="14 15">
    <name type="scientific">Saitoella complicata (strain BCRC 22490 / CBS 7301 / JCM 7358 / NBRC 10748 / NRRL Y-17804)</name>
    <dbReference type="NCBI Taxonomy" id="698492"/>
    <lineage>
        <taxon>Eukaryota</taxon>
        <taxon>Fungi</taxon>
        <taxon>Dikarya</taxon>
        <taxon>Ascomycota</taxon>
        <taxon>Taphrinomycotina</taxon>
        <taxon>Taphrinomycotina incertae sedis</taxon>
        <taxon>Saitoella</taxon>
    </lineage>
</organism>
<dbReference type="InterPro" id="IPR014347">
    <property type="entry name" value="Tautomerase/MIF_sf"/>
</dbReference>
<keyword evidence="15" id="KW-1185">Reference proteome</keyword>
<comment type="caution">
    <text evidence="14">The sequence shown here is derived from an EMBL/GenBank/DDBJ whole genome shotgun (WGS) entry which is preliminary data.</text>
</comment>
<dbReference type="AlphaFoldDB" id="A0A0E9NQ68"/>
<evidence type="ECO:0000256" key="1">
    <source>
        <dbReference type="ARBA" id="ARBA00004613"/>
    </source>
</evidence>
<evidence type="ECO:0000256" key="4">
    <source>
        <dbReference type="ARBA" id="ARBA00022525"/>
    </source>
</evidence>
<dbReference type="EC" id="5.3.3.12" evidence="8"/>
<dbReference type="Pfam" id="PF01187">
    <property type="entry name" value="MIF"/>
    <property type="match status" value="1"/>
</dbReference>
<keyword evidence="4" id="KW-0964">Secreted</keyword>
<comment type="subcellular location">
    <subcellularLocation>
        <location evidence="1">Secreted</location>
    </subcellularLocation>
</comment>
<evidence type="ECO:0000256" key="13">
    <source>
        <dbReference type="SAM" id="MobiDB-lite"/>
    </source>
</evidence>
<comment type="catalytic activity">
    <reaction evidence="6">
        <text>3-phenylpyruvate = enol-phenylpyruvate</text>
        <dbReference type="Rhea" id="RHEA:17097"/>
        <dbReference type="ChEBI" id="CHEBI:16815"/>
        <dbReference type="ChEBI" id="CHEBI:18005"/>
        <dbReference type="EC" id="5.3.2.1"/>
    </reaction>
</comment>
<feature type="region of interest" description="Disordered" evidence="13">
    <location>
        <begin position="71"/>
        <end position="157"/>
    </location>
</feature>
<dbReference type="GO" id="GO:0005576">
    <property type="term" value="C:extracellular region"/>
    <property type="evidence" value="ECO:0007669"/>
    <property type="project" value="UniProtKB-SubCell"/>
</dbReference>
<evidence type="ECO:0000313" key="15">
    <source>
        <dbReference type="Proteomes" id="UP000033140"/>
    </source>
</evidence>
<evidence type="ECO:0000256" key="12">
    <source>
        <dbReference type="ARBA" id="ARBA00042730"/>
    </source>
</evidence>
<reference evidence="14 15" key="3">
    <citation type="journal article" date="2015" name="Genome Announc.">
        <title>Draft Genome Sequence of the Archiascomycetous Yeast Saitoella complicata.</title>
        <authorList>
            <person name="Yamauchi K."/>
            <person name="Kondo S."/>
            <person name="Hamamoto M."/>
            <person name="Takahashi Y."/>
            <person name="Ogura Y."/>
            <person name="Hayashi T."/>
            <person name="Nishida H."/>
        </authorList>
    </citation>
    <scope>NUCLEOTIDE SEQUENCE [LARGE SCALE GENOMIC DNA]</scope>
    <source>
        <strain evidence="14 15">NRRL Y-17804</strain>
    </source>
</reference>
<comment type="catalytic activity">
    <reaction evidence="7">
        <text>L-dopachrome = 5,6-dihydroxyindole-2-carboxylate</text>
        <dbReference type="Rhea" id="RHEA:13041"/>
        <dbReference type="ChEBI" id="CHEBI:16875"/>
        <dbReference type="ChEBI" id="CHEBI:57509"/>
        <dbReference type="EC" id="5.3.3.12"/>
    </reaction>
</comment>
<dbReference type="GO" id="GO:0004167">
    <property type="term" value="F:dopachrome isomerase activity"/>
    <property type="evidence" value="ECO:0007669"/>
    <property type="project" value="UniProtKB-EC"/>
</dbReference>
<dbReference type="Gene3D" id="3.30.429.10">
    <property type="entry name" value="Macrophage Migration Inhibitory Factor"/>
    <property type="match status" value="1"/>
</dbReference>
<sequence length="324" mass="36166">MSIPEMFFLFAQVSGSPIHNTSYFIQPFWRQHIPHLPRHTFQAFHEMSFFKTPNFNGSDNKDPVTVTEEQVPAQASMFAPKDHTREMRRGSVADPGSQRESPTSSRRGSRAVVTNQMRNLSVQEDASINSSSATSATSTSPEVRRDSFMQSFNEREKPRESDRIACSAVWIELRTNVKIPDSVFFAKALSSYIAQKFNRSEEQIGVTIEHGKLLLLGGTLDPAYFLTVTSLSMLTPTHNRRHAATMSNWLAENLGVQPDRGYLRFVDPGRANYAGNGMTYQTGVEEYRASDVADEGTPGGRKGSIFGNLRKGSIVSTRSRLSDD</sequence>
<dbReference type="InterPro" id="IPR001398">
    <property type="entry name" value="Macrophage_inhib_fac"/>
</dbReference>
<keyword evidence="5" id="KW-0413">Isomerase</keyword>
<dbReference type="PANTHER" id="PTHR11954">
    <property type="entry name" value="D-DOPACHROME DECARBOXYLASE"/>
    <property type="match status" value="1"/>
</dbReference>
<evidence type="ECO:0000256" key="11">
    <source>
        <dbReference type="ARBA" id="ARBA00041912"/>
    </source>
</evidence>
<evidence type="ECO:0000256" key="5">
    <source>
        <dbReference type="ARBA" id="ARBA00023235"/>
    </source>
</evidence>
<dbReference type="EMBL" id="BACD03000056">
    <property type="protein sequence ID" value="GAO51984.1"/>
    <property type="molecule type" value="Genomic_DNA"/>
</dbReference>